<organism evidence="2">
    <name type="scientific">marine metagenome</name>
    <dbReference type="NCBI Taxonomy" id="408172"/>
    <lineage>
        <taxon>unclassified sequences</taxon>
        <taxon>metagenomes</taxon>
        <taxon>ecological metagenomes</taxon>
    </lineage>
</organism>
<dbReference type="GO" id="GO:0016787">
    <property type="term" value="F:hydrolase activity"/>
    <property type="evidence" value="ECO:0007669"/>
    <property type="project" value="InterPro"/>
</dbReference>
<reference evidence="2" key="1">
    <citation type="submission" date="2018-05" db="EMBL/GenBank/DDBJ databases">
        <authorList>
            <person name="Lanie J.A."/>
            <person name="Ng W.-L."/>
            <person name="Kazmierczak K.M."/>
            <person name="Andrzejewski T.M."/>
            <person name="Davidsen T.M."/>
            <person name="Wayne K.J."/>
            <person name="Tettelin H."/>
            <person name="Glass J.I."/>
            <person name="Rusch D."/>
            <person name="Podicherti R."/>
            <person name="Tsui H.-C.T."/>
            <person name="Winkler M.E."/>
        </authorList>
    </citation>
    <scope>NUCLEOTIDE SEQUENCE</scope>
</reference>
<sequence length="77" mass="9098">RRPSEYFLENFWLSSAGHNWDPAVRFTEEVVGEDRLMFAVDYPYEDGKQQTHQAAGVTLRNPEKFYELNAKRVFKLT</sequence>
<dbReference type="Gene3D" id="3.20.20.140">
    <property type="entry name" value="Metal-dependent hydrolases"/>
    <property type="match status" value="1"/>
</dbReference>
<gene>
    <name evidence="2" type="ORF">METZ01_LOCUS350051</name>
</gene>
<dbReference type="EMBL" id="UINC01121791">
    <property type="protein sequence ID" value="SVC97197.1"/>
    <property type="molecule type" value="Genomic_DNA"/>
</dbReference>
<evidence type="ECO:0000259" key="1">
    <source>
        <dbReference type="Pfam" id="PF04909"/>
    </source>
</evidence>
<evidence type="ECO:0000313" key="2">
    <source>
        <dbReference type="EMBL" id="SVC97197.1"/>
    </source>
</evidence>
<proteinExistence type="predicted"/>
<dbReference type="Pfam" id="PF04909">
    <property type="entry name" value="Amidohydro_2"/>
    <property type="match status" value="1"/>
</dbReference>
<dbReference type="SUPFAM" id="SSF51556">
    <property type="entry name" value="Metallo-dependent hydrolases"/>
    <property type="match status" value="1"/>
</dbReference>
<dbReference type="AlphaFoldDB" id="A0A382RJ97"/>
<accession>A0A382RJ97</accession>
<dbReference type="InterPro" id="IPR032466">
    <property type="entry name" value="Metal_Hydrolase"/>
</dbReference>
<name>A0A382RJ97_9ZZZZ</name>
<feature type="non-terminal residue" evidence="2">
    <location>
        <position position="1"/>
    </location>
</feature>
<dbReference type="InterPro" id="IPR006680">
    <property type="entry name" value="Amidohydro-rel"/>
</dbReference>
<protein>
    <recommendedName>
        <fullName evidence="1">Amidohydrolase-related domain-containing protein</fullName>
    </recommendedName>
</protein>
<feature type="domain" description="Amidohydrolase-related" evidence="1">
    <location>
        <begin position="16"/>
        <end position="76"/>
    </location>
</feature>